<keyword evidence="3" id="KW-1185">Reference proteome</keyword>
<name>A0ABT0NM27_9ACTN</name>
<evidence type="ECO:0000256" key="1">
    <source>
        <dbReference type="SAM" id="MobiDB-lite"/>
    </source>
</evidence>
<accession>A0ABT0NM27</accession>
<dbReference type="RefSeq" id="WP_249457053.1">
    <property type="nucleotide sequence ID" value="NZ_JAMCCK010000005.1"/>
</dbReference>
<reference evidence="2 3" key="1">
    <citation type="submission" date="2022-05" db="EMBL/GenBank/DDBJ databases">
        <title>Genome Resource of Streptomyces lavenduligriseus GA1-1, a Strain with Broad-Spectrum Antifungal Activity against Phytopathogenic Fungi.</title>
        <authorList>
            <person name="Qi D."/>
        </authorList>
    </citation>
    <scope>NUCLEOTIDE SEQUENCE [LARGE SCALE GENOMIC DNA]</scope>
    <source>
        <strain evidence="2 3">GA1-1</strain>
    </source>
</reference>
<evidence type="ECO:0000313" key="3">
    <source>
        <dbReference type="Proteomes" id="UP001202052"/>
    </source>
</evidence>
<dbReference type="Proteomes" id="UP001202052">
    <property type="component" value="Unassembled WGS sequence"/>
</dbReference>
<dbReference type="EMBL" id="JAMCCK010000005">
    <property type="protein sequence ID" value="MCL3992509.1"/>
    <property type="molecule type" value="Genomic_DNA"/>
</dbReference>
<gene>
    <name evidence="2" type="ORF">M4438_03015</name>
</gene>
<proteinExistence type="predicted"/>
<sequence length="55" mass="5504">MAWAGAGVPWRGRLGLASWGLGPQAPGRARPPPDSTGGELTARPAEADALAPATI</sequence>
<comment type="caution">
    <text evidence="2">The sequence shown here is derived from an EMBL/GenBank/DDBJ whole genome shotgun (WGS) entry which is preliminary data.</text>
</comment>
<evidence type="ECO:0000313" key="2">
    <source>
        <dbReference type="EMBL" id="MCL3992509.1"/>
    </source>
</evidence>
<feature type="region of interest" description="Disordered" evidence="1">
    <location>
        <begin position="15"/>
        <end position="55"/>
    </location>
</feature>
<feature type="compositionally biased region" description="Low complexity" evidence="1">
    <location>
        <begin position="40"/>
        <end position="55"/>
    </location>
</feature>
<organism evidence="2 3">
    <name type="scientific">Streptomyces lavenduligriseus</name>
    <dbReference type="NCBI Taxonomy" id="67315"/>
    <lineage>
        <taxon>Bacteria</taxon>
        <taxon>Bacillati</taxon>
        <taxon>Actinomycetota</taxon>
        <taxon>Actinomycetes</taxon>
        <taxon>Kitasatosporales</taxon>
        <taxon>Streptomycetaceae</taxon>
        <taxon>Streptomyces</taxon>
    </lineage>
</organism>
<protein>
    <submittedName>
        <fullName evidence="2">Uncharacterized protein</fullName>
    </submittedName>
</protein>